<dbReference type="KEGG" id="pfm:Pyrfu_1964"/>
<dbReference type="eggNOG" id="arCOG01548">
    <property type="taxonomic scope" value="Archaea"/>
</dbReference>
<dbReference type="InterPro" id="IPR001135">
    <property type="entry name" value="NADH_Q_OxRdtase_suD"/>
</dbReference>
<evidence type="ECO:0000313" key="3">
    <source>
        <dbReference type="Proteomes" id="UP000001037"/>
    </source>
</evidence>
<dbReference type="Gene3D" id="1.10.645.10">
    <property type="entry name" value="Cytochrome-c3 Hydrogenase, chain B"/>
    <property type="match status" value="1"/>
</dbReference>
<dbReference type="STRING" id="694429.Pyrfu_1964"/>
<dbReference type="InParanoid" id="G0EDL3"/>
<dbReference type="RefSeq" id="WP_014027494.1">
    <property type="nucleotide sequence ID" value="NC_015931.1"/>
</dbReference>
<reference evidence="2 3" key="1">
    <citation type="journal article" date="2011" name="Stand. Genomic Sci.">
        <title>Complete genome sequence of the hyperthermophilic chemolithoautotroph Pyrolobus fumarii type strain (1A).</title>
        <authorList>
            <person name="Anderson I."/>
            <person name="Goker M."/>
            <person name="Nolan M."/>
            <person name="Lucas S."/>
            <person name="Hammon N."/>
            <person name="Deshpande S."/>
            <person name="Cheng J.F."/>
            <person name="Tapia R."/>
            <person name="Han C."/>
            <person name="Goodwin L."/>
            <person name="Pitluck S."/>
            <person name="Huntemann M."/>
            <person name="Liolios K."/>
            <person name="Ivanova N."/>
            <person name="Pagani I."/>
            <person name="Mavromatis K."/>
            <person name="Ovchinikova G."/>
            <person name="Pati A."/>
            <person name="Chen A."/>
            <person name="Palaniappan K."/>
            <person name="Land M."/>
            <person name="Hauser L."/>
            <person name="Brambilla E.M."/>
            <person name="Huber H."/>
            <person name="Yasawong M."/>
            <person name="Rohde M."/>
            <person name="Spring S."/>
            <person name="Abt B."/>
            <person name="Sikorski J."/>
            <person name="Wirth R."/>
            <person name="Detter J.C."/>
            <person name="Woyke T."/>
            <person name="Bristow J."/>
            <person name="Eisen J.A."/>
            <person name="Markowitz V."/>
            <person name="Hugenholtz P."/>
            <person name="Kyrpides N.C."/>
            <person name="Klenk H.P."/>
            <person name="Lapidus A."/>
        </authorList>
    </citation>
    <scope>NUCLEOTIDE SEQUENCE [LARGE SCALE GENOMIC DNA]</scope>
    <source>
        <strain evidence="3">DSM 11204 / 1A</strain>
    </source>
</reference>
<sequence length="399" mass="45002">MQVGGLVGRELGVRNGLRVLELLVGPQHPASGHMRLVVYLDGDIIVDVDVDIGWVHRTMEKLSEVKGWVRSIPLLERMNIVDACNIILGYVEAIEKLMGLEPPERVKYLRTILCEINRIASHLYGMGIAGIFLNHSTMFMWAMGDREVWLRLIEMITGTRLTHSYVIPGGVRRDIPKSFQDVFEKAAKYQLKRLEEYRKIFLDNPVIRDRYENVGVLPKSMASRLGIVGPNLRASGIAYDARMLGYEAYADLDFEPVVLDEGDALARMKARIEEIKASIELVRKALKRLPEGKIMAEKFYRMVPPAARKFIDEGVAKFPAIFANLRVPKGEVVTRVEAGRGEILYHIVSDGGLAPYRARVVTPSFRNAILLRELAIGERLMDLPAIYGSLDYFPPEADK</sequence>
<dbReference type="PANTHER" id="PTHR11993:SF10">
    <property type="entry name" value="NADH DEHYDROGENASE [UBIQUINONE] IRON-SULFUR PROTEIN 2, MITOCHONDRIAL"/>
    <property type="match status" value="1"/>
</dbReference>
<dbReference type="InterPro" id="IPR029014">
    <property type="entry name" value="NiFe-Hase_large"/>
</dbReference>
<name>G0EDL3_PYRF1</name>
<dbReference type="EMBL" id="CP002838">
    <property type="protein sequence ID" value="AEM39817.1"/>
    <property type="molecule type" value="Genomic_DNA"/>
</dbReference>
<dbReference type="GO" id="GO:0016651">
    <property type="term" value="F:oxidoreductase activity, acting on NAD(P)H"/>
    <property type="evidence" value="ECO:0007669"/>
    <property type="project" value="InterPro"/>
</dbReference>
<dbReference type="OrthoDB" id="43567at2157"/>
<organism evidence="2 3">
    <name type="scientific">Pyrolobus fumarii (strain DSM 11204 / 1A)</name>
    <dbReference type="NCBI Taxonomy" id="694429"/>
    <lineage>
        <taxon>Archaea</taxon>
        <taxon>Thermoproteota</taxon>
        <taxon>Thermoprotei</taxon>
        <taxon>Desulfurococcales</taxon>
        <taxon>Pyrodictiaceae</taxon>
        <taxon>Pyrolobus</taxon>
    </lineage>
</organism>
<accession>G0EDL3</accession>
<dbReference type="HOGENOM" id="CLU_015134_1_2_2"/>
<dbReference type="NCBIfam" id="NF004739">
    <property type="entry name" value="PRK06075.1"/>
    <property type="match status" value="1"/>
</dbReference>
<dbReference type="FunCoup" id="G0EDL3">
    <property type="interactions" value="70"/>
</dbReference>
<feature type="domain" description="NADH-quinone oxidoreductase subunit D" evidence="1">
    <location>
        <begin position="135"/>
        <end position="399"/>
    </location>
</feature>
<dbReference type="InterPro" id="IPR022885">
    <property type="entry name" value="NDH1_su_D/H"/>
</dbReference>
<protein>
    <submittedName>
        <fullName evidence="2">NADH dehydrogenase (Quinone)</fullName>
        <ecNumber evidence="2">1.6.99.5</ecNumber>
    </submittedName>
</protein>
<dbReference type="SUPFAM" id="SSF56762">
    <property type="entry name" value="HydB/Nqo4-like"/>
    <property type="match status" value="1"/>
</dbReference>
<dbReference type="GeneID" id="11138304"/>
<dbReference type="EC" id="1.6.99.5" evidence="2"/>
<proteinExistence type="predicted"/>
<dbReference type="Proteomes" id="UP000001037">
    <property type="component" value="Chromosome"/>
</dbReference>
<evidence type="ECO:0000313" key="2">
    <source>
        <dbReference type="EMBL" id="AEM39817.1"/>
    </source>
</evidence>
<gene>
    <name evidence="2" type="ordered locus">Pyrfu_1964</name>
</gene>
<dbReference type="Pfam" id="PF00346">
    <property type="entry name" value="Complex1_49kDa"/>
    <property type="match status" value="1"/>
</dbReference>
<dbReference type="AlphaFoldDB" id="G0EDL3"/>
<dbReference type="GO" id="GO:0051287">
    <property type="term" value="F:NAD binding"/>
    <property type="evidence" value="ECO:0007669"/>
    <property type="project" value="InterPro"/>
</dbReference>
<dbReference type="PANTHER" id="PTHR11993">
    <property type="entry name" value="NADH-UBIQUINONE OXIDOREDUCTASE 49 KDA SUBUNIT"/>
    <property type="match status" value="1"/>
</dbReference>
<keyword evidence="2" id="KW-0560">Oxidoreductase</keyword>
<keyword evidence="3" id="KW-1185">Reference proteome</keyword>
<dbReference type="GO" id="GO:0048038">
    <property type="term" value="F:quinone binding"/>
    <property type="evidence" value="ECO:0007669"/>
    <property type="project" value="InterPro"/>
</dbReference>
<evidence type="ECO:0000259" key="1">
    <source>
        <dbReference type="Pfam" id="PF00346"/>
    </source>
</evidence>